<evidence type="ECO:0000313" key="4">
    <source>
        <dbReference type="EMBL" id="CAK7235176.1"/>
    </source>
</evidence>
<evidence type="ECO:0008006" key="6">
    <source>
        <dbReference type="Google" id="ProtNLM"/>
    </source>
</evidence>
<sequence>MAGQPVASAVEIHAEDWDSQCLGFQEAIKQLGRIDYVFAVAGINEQPWLPNLVLVSSGAGFYTIPAMPIYCASKNAIVGFVRSMGKLFNDDKITLNAICPGIVKTAISTSEFHVKAEQKGLLVAPETVVEAFESLLGTSSTTAEAIEVLPGRYSIKPRPEFTNEKSRKSVEMTYERTLQAKAAALAKVTAEAVG</sequence>
<proteinExistence type="inferred from homology"/>
<organism evidence="4 5">
    <name type="scientific">Sporothrix bragantina</name>
    <dbReference type="NCBI Taxonomy" id="671064"/>
    <lineage>
        <taxon>Eukaryota</taxon>
        <taxon>Fungi</taxon>
        <taxon>Dikarya</taxon>
        <taxon>Ascomycota</taxon>
        <taxon>Pezizomycotina</taxon>
        <taxon>Sordariomycetes</taxon>
        <taxon>Sordariomycetidae</taxon>
        <taxon>Ophiostomatales</taxon>
        <taxon>Ophiostomataceae</taxon>
        <taxon>Sporothrix</taxon>
    </lineage>
</organism>
<comment type="caution">
    <text evidence="4">The sequence shown here is derived from an EMBL/GenBank/DDBJ whole genome shotgun (WGS) entry which is preliminary data.</text>
</comment>
<evidence type="ECO:0000256" key="1">
    <source>
        <dbReference type="ARBA" id="ARBA00006484"/>
    </source>
</evidence>
<evidence type="ECO:0000256" key="2">
    <source>
        <dbReference type="ARBA" id="ARBA00022857"/>
    </source>
</evidence>
<gene>
    <name evidence="4" type="ORF">SBRCBS47491_009202</name>
</gene>
<dbReference type="EMBL" id="CAWUHC010000137">
    <property type="protein sequence ID" value="CAK7235176.1"/>
    <property type="molecule type" value="Genomic_DNA"/>
</dbReference>
<dbReference type="Pfam" id="PF00106">
    <property type="entry name" value="adh_short"/>
    <property type="match status" value="1"/>
</dbReference>
<dbReference type="PANTHER" id="PTHR44229:SF4">
    <property type="entry name" value="15-HYDROXYPROSTAGLANDIN DEHYDROGENASE [NAD(+)]"/>
    <property type="match status" value="1"/>
</dbReference>
<dbReference type="Proteomes" id="UP001642406">
    <property type="component" value="Unassembled WGS sequence"/>
</dbReference>
<dbReference type="InterPro" id="IPR020904">
    <property type="entry name" value="Sc_DH/Rdtase_CS"/>
</dbReference>
<dbReference type="SUPFAM" id="SSF51735">
    <property type="entry name" value="NAD(P)-binding Rossmann-fold domains"/>
    <property type="match status" value="1"/>
</dbReference>
<keyword evidence="5" id="KW-1185">Reference proteome</keyword>
<name>A0ABP0CVX4_9PEZI</name>
<keyword evidence="3" id="KW-0560">Oxidoreductase</keyword>
<dbReference type="PANTHER" id="PTHR44229">
    <property type="entry name" value="15-HYDROXYPROSTAGLANDIN DEHYDROGENASE [NAD(+)]"/>
    <property type="match status" value="1"/>
</dbReference>
<reference evidence="4 5" key="1">
    <citation type="submission" date="2024-01" db="EMBL/GenBank/DDBJ databases">
        <authorList>
            <person name="Allen C."/>
            <person name="Tagirdzhanova G."/>
        </authorList>
    </citation>
    <scope>NUCLEOTIDE SEQUENCE [LARGE SCALE GENOMIC DNA]</scope>
</reference>
<accession>A0ABP0CVX4</accession>
<protein>
    <recommendedName>
        <fullName evidence="6">Short chain dehydrogenase</fullName>
    </recommendedName>
</protein>
<dbReference type="Gene3D" id="3.40.50.720">
    <property type="entry name" value="NAD(P)-binding Rossmann-like Domain"/>
    <property type="match status" value="1"/>
</dbReference>
<dbReference type="InterPro" id="IPR036291">
    <property type="entry name" value="NAD(P)-bd_dom_sf"/>
</dbReference>
<keyword evidence="2" id="KW-0521">NADP</keyword>
<evidence type="ECO:0000256" key="3">
    <source>
        <dbReference type="ARBA" id="ARBA00023002"/>
    </source>
</evidence>
<comment type="similarity">
    <text evidence="1">Belongs to the short-chain dehydrogenases/reductases (SDR) family.</text>
</comment>
<dbReference type="InterPro" id="IPR002347">
    <property type="entry name" value="SDR_fam"/>
</dbReference>
<evidence type="ECO:0000313" key="5">
    <source>
        <dbReference type="Proteomes" id="UP001642406"/>
    </source>
</evidence>
<dbReference type="PROSITE" id="PS00061">
    <property type="entry name" value="ADH_SHORT"/>
    <property type="match status" value="1"/>
</dbReference>